<evidence type="ECO:0000313" key="7">
    <source>
        <dbReference type="Proteomes" id="UP000095131"/>
    </source>
</evidence>
<dbReference type="PANTHER" id="PTHR33337:SF40">
    <property type="entry name" value="CENP-V_GFA DOMAIN-CONTAINING PROTEIN-RELATED"/>
    <property type="match status" value="1"/>
</dbReference>
<comment type="similarity">
    <text evidence="1">Belongs to the Gfa family.</text>
</comment>
<evidence type="ECO:0000256" key="3">
    <source>
        <dbReference type="ARBA" id="ARBA00022833"/>
    </source>
</evidence>
<keyword evidence="3" id="KW-0862">Zinc</keyword>
<dbReference type="PATRIC" id="fig|45658.8.peg.1726"/>
<dbReference type="GO" id="GO:0016846">
    <property type="term" value="F:carbon-sulfur lyase activity"/>
    <property type="evidence" value="ECO:0007669"/>
    <property type="project" value="InterPro"/>
</dbReference>
<dbReference type="InterPro" id="IPR011057">
    <property type="entry name" value="Mss4-like_sf"/>
</dbReference>
<comment type="caution">
    <text evidence="6">The sequence shown here is derived from an EMBL/GenBank/DDBJ whole genome shotgun (WGS) entry which is preliminary data.</text>
</comment>
<feature type="domain" description="CENP-V/GFA" evidence="5">
    <location>
        <begin position="2"/>
        <end position="117"/>
    </location>
</feature>
<dbReference type="Gene3D" id="3.90.1590.10">
    <property type="entry name" value="glutathione-dependent formaldehyde- activating enzyme (gfa)"/>
    <property type="match status" value="1"/>
</dbReference>
<evidence type="ECO:0000259" key="5">
    <source>
        <dbReference type="PROSITE" id="PS51891"/>
    </source>
</evidence>
<organism evidence="6 7">
    <name type="scientific">Vibrio scophthalmi</name>
    <dbReference type="NCBI Taxonomy" id="45658"/>
    <lineage>
        <taxon>Bacteria</taxon>
        <taxon>Pseudomonadati</taxon>
        <taxon>Pseudomonadota</taxon>
        <taxon>Gammaproteobacteria</taxon>
        <taxon>Vibrionales</taxon>
        <taxon>Vibrionaceae</taxon>
        <taxon>Vibrio</taxon>
    </lineage>
</organism>
<dbReference type="Proteomes" id="UP000095131">
    <property type="component" value="Unassembled WGS sequence"/>
</dbReference>
<dbReference type="OrthoDB" id="4188830at2"/>
<dbReference type="InterPro" id="IPR006913">
    <property type="entry name" value="CENP-V/GFA"/>
</dbReference>
<keyword evidence="2" id="KW-0479">Metal-binding</keyword>
<reference evidence="6 7" key="1">
    <citation type="submission" date="2016-08" db="EMBL/GenBank/DDBJ databases">
        <title>Genome sequencing of Vibrio scophthalmi strain FP3289, an isolated from Paralichthys olivaceus.</title>
        <authorList>
            <person name="Han H.-J."/>
        </authorList>
    </citation>
    <scope>NUCLEOTIDE SEQUENCE [LARGE SCALE GENOMIC DNA]</scope>
    <source>
        <strain evidence="6 7">FP3289</strain>
    </source>
</reference>
<dbReference type="AlphaFoldDB" id="A0A1E3WPN6"/>
<dbReference type="EMBL" id="MDCJ01000002">
    <property type="protein sequence ID" value="ODS11457.1"/>
    <property type="molecule type" value="Genomic_DNA"/>
</dbReference>
<keyword evidence="4 6" id="KW-0456">Lyase</keyword>
<dbReference type="GO" id="GO:0046872">
    <property type="term" value="F:metal ion binding"/>
    <property type="evidence" value="ECO:0007669"/>
    <property type="project" value="UniProtKB-KW"/>
</dbReference>
<evidence type="ECO:0000256" key="1">
    <source>
        <dbReference type="ARBA" id="ARBA00005495"/>
    </source>
</evidence>
<dbReference type="SUPFAM" id="SSF51316">
    <property type="entry name" value="Mss4-like"/>
    <property type="match status" value="1"/>
</dbReference>
<evidence type="ECO:0000256" key="2">
    <source>
        <dbReference type="ARBA" id="ARBA00022723"/>
    </source>
</evidence>
<evidence type="ECO:0000313" key="6">
    <source>
        <dbReference type="EMBL" id="ODS11457.1"/>
    </source>
</evidence>
<dbReference type="PROSITE" id="PS51891">
    <property type="entry name" value="CENP_V_GFA"/>
    <property type="match status" value="1"/>
</dbReference>
<protein>
    <submittedName>
        <fullName evidence="6">Putative lyase</fullName>
    </submittedName>
</protein>
<dbReference type="Pfam" id="PF04828">
    <property type="entry name" value="GFA"/>
    <property type="match status" value="1"/>
</dbReference>
<dbReference type="RefSeq" id="WP_069446696.1">
    <property type="nucleotide sequence ID" value="NZ_MDCJ01000002.1"/>
</dbReference>
<proteinExistence type="inferred from homology"/>
<sequence>MTQAKTNCLCGAVKITAQDVNPKFTVCHCQSCRTWGGAPYFAVRCGTKVTIEGKGYVKLYQSSDWAERGFCIECGTHLFYRLKATGEYNMPVGLFPTLEGLEMTMQYFSDLRPSYYCFSNETKEMSSAEIMAYFTQKM</sequence>
<name>A0A1E3WPN6_9VIBR</name>
<gene>
    <name evidence="6" type="ORF">VSF3289_01722</name>
</gene>
<accession>A0A1E3WPN6</accession>
<evidence type="ECO:0000256" key="4">
    <source>
        <dbReference type="ARBA" id="ARBA00023239"/>
    </source>
</evidence>
<dbReference type="PANTHER" id="PTHR33337">
    <property type="entry name" value="GFA DOMAIN-CONTAINING PROTEIN"/>
    <property type="match status" value="1"/>
</dbReference>